<dbReference type="STRING" id="35608.A0A2U1MJV0"/>
<dbReference type="Proteomes" id="UP000245207">
    <property type="component" value="Unassembled WGS sequence"/>
</dbReference>
<dbReference type="AlphaFoldDB" id="A0A2U1MJV0"/>
<feature type="domain" description="Replication protein A 70 kDa DNA-binding subunit B/D first OB fold" evidence="1">
    <location>
        <begin position="5"/>
        <end position="108"/>
    </location>
</feature>
<dbReference type="InterPro" id="IPR003871">
    <property type="entry name" value="RFA1B/D_OB_1st"/>
</dbReference>
<evidence type="ECO:0000313" key="3">
    <source>
        <dbReference type="Proteomes" id="UP000245207"/>
    </source>
</evidence>
<organism evidence="2 3">
    <name type="scientific">Artemisia annua</name>
    <name type="common">Sweet wormwood</name>
    <dbReference type="NCBI Taxonomy" id="35608"/>
    <lineage>
        <taxon>Eukaryota</taxon>
        <taxon>Viridiplantae</taxon>
        <taxon>Streptophyta</taxon>
        <taxon>Embryophyta</taxon>
        <taxon>Tracheophyta</taxon>
        <taxon>Spermatophyta</taxon>
        <taxon>Magnoliopsida</taxon>
        <taxon>eudicotyledons</taxon>
        <taxon>Gunneridae</taxon>
        <taxon>Pentapetalae</taxon>
        <taxon>asterids</taxon>
        <taxon>campanulids</taxon>
        <taxon>Asterales</taxon>
        <taxon>Asteraceae</taxon>
        <taxon>Asteroideae</taxon>
        <taxon>Anthemideae</taxon>
        <taxon>Artemisiinae</taxon>
        <taxon>Artemisia</taxon>
    </lineage>
</organism>
<keyword evidence="3" id="KW-1185">Reference proteome</keyword>
<evidence type="ECO:0000259" key="1">
    <source>
        <dbReference type="Pfam" id="PF02721"/>
    </source>
</evidence>
<dbReference type="EMBL" id="PKPP01005093">
    <property type="protein sequence ID" value="PWA61482.1"/>
    <property type="molecule type" value="Genomic_DNA"/>
</dbReference>
<evidence type="ECO:0000313" key="2">
    <source>
        <dbReference type="EMBL" id="PWA61482.1"/>
    </source>
</evidence>
<proteinExistence type="predicted"/>
<dbReference type="PANTHER" id="PTHR47165:SF4">
    <property type="entry name" value="OS03G0429900 PROTEIN"/>
    <property type="match status" value="1"/>
</dbReference>
<comment type="caution">
    <text evidence="2">The sequence shown here is derived from an EMBL/GenBank/DDBJ whole genome shotgun (WGS) entry which is preliminary data.</text>
</comment>
<dbReference type="SUPFAM" id="SSF50249">
    <property type="entry name" value="Nucleic acid-binding proteins"/>
    <property type="match status" value="1"/>
</dbReference>
<dbReference type="CDD" id="cd04480">
    <property type="entry name" value="RPA1_DBD_A_like"/>
    <property type="match status" value="1"/>
</dbReference>
<reference evidence="2 3" key="1">
    <citation type="journal article" date="2018" name="Mol. Plant">
        <title>The genome of Artemisia annua provides insight into the evolution of Asteraceae family and artemisinin biosynthesis.</title>
        <authorList>
            <person name="Shen Q."/>
            <person name="Zhang L."/>
            <person name="Liao Z."/>
            <person name="Wang S."/>
            <person name="Yan T."/>
            <person name="Shi P."/>
            <person name="Liu M."/>
            <person name="Fu X."/>
            <person name="Pan Q."/>
            <person name="Wang Y."/>
            <person name="Lv Z."/>
            <person name="Lu X."/>
            <person name="Zhang F."/>
            <person name="Jiang W."/>
            <person name="Ma Y."/>
            <person name="Chen M."/>
            <person name="Hao X."/>
            <person name="Li L."/>
            <person name="Tang Y."/>
            <person name="Lv G."/>
            <person name="Zhou Y."/>
            <person name="Sun X."/>
            <person name="Brodelius P.E."/>
            <person name="Rose J.K.C."/>
            <person name="Tang K."/>
        </authorList>
    </citation>
    <scope>NUCLEOTIDE SEQUENCE [LARGE SCALE GENOMIC DNA]</scope>
    <source>
        <strain evidence="3">cv. Huhao1</strain>
        <tissue evidence="2">Leaf</tissue>
    </source>
</reference>
<dbReference type="InterPro" id="IPR012340">
    <property type="entry name" value="NA-bd_OB-fold"/>
</dbReference>
<dbReference type="Pfam" id="PF02721">
    <property type="entry name" value="DUF223"/>
    <property type="match status" value="1"/>
</dbReference>
<protein>
    <recommendedName>
        <fullName evidence="1">Replication protein A 70 kDa DNA-binding subunit B/D first OB fold domain-containing protein</fullName>
    </recommendedName>
</protein>
<name>A0A2U1MJV0_ARTAN</name>
<accession>A0A2U1MJV0</accession>
<dbReference type="Gene3D" id="2.40.50.140">
    <property type="entry name" value="Nucleic acid-binding proteins"/>
    <property type="match status" value="1"/>
</dbReference>
<sequence length="255" mass="29197">MSQVYTELCDVDPMQDDITVVARCISIWHSHAKGRPNDPWSLDAVFMDPVGNRIQATIRRESMAKFGGLLEEGSCYRIRNFGVGENGGKYPLLPHKYKINFFKNTALTRMNSSSQNLTTRMIFSCSYSKRASDSAINWLLPSQHLGSNRFTMVGLNRLAYVFRFSHLRKLNATIQCEDKEVLGEGDDTKLEIQDFGDEKPMAWSHFNAEGEWLVREEKKTFKGNLDLAEFSFGELDDLQIEVKLTDDKDLLHQNK</sequence>
<gene>
    <name evidence="2" type="ORF">CTI12_AA358550</name>
</gene>
<dbReference type="PANTHER" id="PTHR47165">
    <property type="entry name" value="OS03G0429900 PROTEIN"/>
    <property type="match status" value="1"/>
</dbReference>
<dbReference type="OrthoDB" id="1750540at2759"/>